<dbReference type="Proteomes" id="UP001307705">
    <property type="component" value="Unassembled WGS sequence"/>
</dbReference>
<evidence type="ECO:0000313" key="2">
    <source>
        <dbReference type="EMBL" id="GMQ32606.1"/>
    </source>
</evidence>
<evidence type="ECO:0000313" key="3">
    <source>
        <dbReference type="Proteomes" id="UP001307705"/>
    </source>
</evidence>
<dbReference type="RefSeq" id="WP_338227419.1">
    <property type="nucleotide sequence ID" value="NZ_BTPE01000003.1"/>
</dbReference>
<keyword evidence="3" id="KW-1185">Reference proteome</keyword>
<evidence type="ECO:0000259" key="1">
    <source>
        <dbReference type="SMART" id="SM00065"/>
    </source>
</evidence>
<sequence length="364" mass="41807">MDRLAELQSYAILDTDPEVEMNEIAEMAKAIFNTPISVVSFIDDHRQWYKAKIGVDWSEVPIEDTFCRFTMDSPEEVLLILDPLKDERVSDNPYVTCPEGIRFYVSAPIVSTHGNILGTLCAWDQKKHQVKKSQLIALKLLAKRVSISLETRKVLKDQNQKIELFGERLRKITELSPGALFKLNIEPQTKDISLDFLGGGIARLIPGINPEDILHNPSLFMDWVIPRFRFKLFRQFIKAINSNSPFEMDIPICLGNDNVLWLWIKARPEVQSGEINFYGTIQDIGQKIAHIKSIRKILFDISHKLRAPIAKMKGILSLMDFEKEPESLEELTPFLFQSSKELDAVIYELNNEYSELILDLEENN</sequence>
<dbReference type="Pfam" id="PF01590">
    <property type="entry name" value="GAF"/>
    <property type="match status" value="1"/>
</dbReference>
<feature type="domain" description="GAF" evidence="1">
    <location>
        <begin position="16"/>
        <end position="159"/>
    </location>
</feature>
<protein>
    <recommendedName>
        <fullName evidence="1">GAF domain-containing protein</fullName>
    </recommendedName>
</protein>
<proteinExistence type="predicted"/>
<dbReference type="SUPFAM" id="SSF55785">
    <property type="entry name" value="PYP-like sensor domain (PAS domain)"/>
    <property type="match status" value="1"/>
</dbReference>
<organism evidence="2 3">
    <name type="scientific">Algoriphagus taiwanensis</name>
    <dbReference type="NCBI Taxonomy" id="1445656"/>
    <lineage>
        <taxon>Bacteria</taxon>
        <taxon>Pseudomonadati</taxon>
        <taxon>Bacteroidota</taxon>
        <taxon>Cytophagia</taxon>
        <taxon>Cytophagales</taxon>
        <taxon>Cyclobacteriaceae</taxon>
        <taxon>Algoriphagus</taxon>
    </lineage>
</organism>
<gene>
    <name evidence="2" type="ORF">Ataiwa_08780</name>
</gene>
<comment type="caution">
    <text evidence="2">The sequence shown here is derived from an EMBL/GenBank/DDBJ whole genome shotgun (WGS) entry which is preliminary data.</text>
</comment>
<dbReference type="InterPro" id="IPR029016">
    <property type="entry name" value="GAF-like_dom_sf"/>
</dbReference>
<dbReference type="Gene3D" id="3.30.450.40">
    <property type="match status" value="1"/>
</dbReference>
<accession>A0ABQ6PXD8</accession>
<name>A0ABQ6PXD8_9BACT</name>
<dbReference type="InterPro" id="IPR035965">
    <property type="entry name" value="PAS-like_dom_sf"/>
</dbReference>
<dbReference type="PANTHER" id="PTHR43102">
    <property type="entry name" value="SLR1143 PROTEIN"/>
    <property type="match status" value="1"/>
</dbReference>
<dbReference type="SUPFAM" id="SSF55781">
    <property type="entry name" value="GAF domain-like"/>
    <property type="match status" value="1"/>
</dbReference>
<dbReference type="Gene3D" id="3.30.450.20">
    <property type="entry name" value="PAS domain"/>
    <property type="match status" value="1"/>
</dbReference>
<dbReference type="SMART" id="SM00065">
    <property type="entry name" value="GAF"/>
    <property type="match status" value="1"/>
</dbReference>
<dbReference type="InterPro" id="IPR003018">
    <property type="entry name" value="GAF"/>
</dbReference>
<dbReference type="PANTHER" id="PTHR43102:SF2">
    <property type="entry name" value="GAF DOMAIN-CONTAINING PROTEIN"/>
    <property type="match status" value="1"/>
</dbReference>
<dbReference type="EMBL" id="BTPE01000003">
    <property type="protein sequence ID" value="GMQ32606.1"/>
    <property type="molecule type" value="Genomic_DNA"/>
</dbReference>
<reference evidence="2 3" key="1">
    <citation type="submission" date="2023-08" db="EMBL/GenBank/DDBJ databases">
        <title>Draft genome sequence of Algoriphagus taiwanensis.</title>
        <authorList>
            <person name="Takatani N."/>
            <person name="Hosokawa M."/>
            <person name="Sawabe T."/>
        </authorList>
    </citation>
    <scope>NUCLEOTIDE SEQUENCE [LARGE SCALE GENOMIC DNA]</scope>
    <source>
        <strain evidence="2 3">JCM 19755</strain>
    </source>
</reference>